<gene>
    <name evidence="1" type="ORF">SDC9_153409</name>
</gene>
<comment type="caution">
    <text evidence="1">The sequence shown here is derived from an EMBL/GenBank/DDBJ whole genome shotgun (WGS) entry which is preliminary data.</text>
</comment>
<protein>
    <submittedName>
        <fullName evidence="1">Uncharacterized protein</fullName>
    </submittedName>
</protein>
<organism evidence="1">
    <name type="scientific">bioreactor metagenome</name>
    <dbReference type="NCBI Taxonomy" id="1076179"/>
    <lineage>
        <taxon>unclassified sequences</taxon>
        <taxon>metagenomes</taxon>
        <taxon>ecological metagenomes</taxon>
    </lineage>
</organism>
<name>A0A645F0G9_9ZZZZ</name>
<dbReference type="AlphaFoldDB" id="A0A645F0G9"/>
<reference evidence="1" key="1">
    <citation type="submission" date="2019-08" db="EMBL/GenBank/DDBJ databases">
        <authorList>
            <person name="Kucharzyk K."/>
            <person name="Murdoch R.W."/>
            <person name="Higgins S."/>
            <person name="Loffler F."/>
        </authorList>
    </citation>
    <scope>NUCLEOTIDE SEQUENCE</scope>
</reference>
<evidence type="ECO:0000313" key="1">
    <source>
        <dbReference type="EMBL" id="MPN06153.1"/>
    </source>
</evidence>
<proteinExistence type="predicted"/>
<sequence>MSVFRPRGSGVIAEFFAFFHEAFGGFREAGEVEVEVGAEDVFVGPASGVFFSGAVFGEEEGAGDLSVWFGAGEVEFVAAQLFAFFRDDVVGERLCRDVADGAQAVVHFAAHGDDAAHPVRRAVEVFYFAREVHEAAAFGVYGHVRRRGARDRLFHRGVCREARGEDLGEAAAEDEAVAVGDFFVVERAEADYFRPRRLKDGDAFGVVEGEGFVARDGDLCSSFSP</sequence>
<dbReference type="EMBL" id="VSSQ01052043">
    <property type="protein sequence ID" value="MPN06153.1"/>
    <property type="molecule type" value="Genomic_DNA"/>
</dbReference>
<accession>A0A645F0G9</accession>